<feature type="region of interest" description="Disordered" evidence="4">
    <location>
        <begin position="434"/>
        <end position="492"/>
    </location>
</feature>
<organism evidence="6">
    <name type="scientific">Neospora caninum (strain Liverpool)</name>
    <dbReference type="NCBI Taxonomy" id="572307"/>
    <lineage>
        <taxon>Eukaryota</taxon>
        <taxon>Sar</taxon>
        <taxon>Alveolata</taxon>
        <taxon>Apicomplexa</taxon>
        <taxon>Conoidasida</taxon>
        <taxon>Coccidia</taxon>
        <taxon>Eucoccidiorida</taxon>
        <taxon>Eimeriorina</taxon>
        <taxon>Sarcocystidae</taxon>
        <taxon>Neospora</taxon>
    </lineage>
</organism>
<dbReference type="SMART" id="SM00382">
    <property type="entry name" value="AAA"/>
    <property type="match status" value="2"/>
</dbReference>
<dbReference type="FunFam" id="3.40.50.300:FF:000018">
    <property type="entry name" value="Cell division control 48"/>
    <property type="match status" value="1"/>
</dbReference>
<dbReference type="PANTHER" id="PTHR23077:SF171">
    <property type="entry name" value="NUCLEAR VALOSIN-CONTAINING PROTEIN-LIKE"/>
    <property type="match status" value="1"/>
</dbReference>
<accession>A0A0F7UBQ0</accession>
<dbReference type="EMBL" id="LN714483">
    <property type="protein sequence ID" value="CEL67319.1"/>
    <property type="molecule type" value="Genomic_DNA"/>
</dbReference>
<gene>
    <name evidence="6" type="ORF">BN1204_031210</name>
</gene>
<evidence type="ECO:0000256" key="4">
    <source>
        <dbReference type="SAM" id="MobiDB-lite"/>
    </source>
</evidence>
<dbReference type="InterPro" id="IPR003593">
    <property type="entry name" value="AAA+_ATPase"/>
</dbReference>
<feature type="region of interest" description="Disordered" evidence="4">
    <location>
        <begin position="765"/>
        <end position="828"/>
    </location>
</feature>
<evidence type="ECO:0000313" key="6">
    <source>
        <dbReference type="EMBL" id="CEL67319.1"/>
    </source>
</evidence>
<dbReference type="InterPro" id="IPR041569">
    <property type="entry name" value="AAA_lid_3"/>
</dbReference>
<feature type="compositionally biased region" description="Basic and acidic residues" evidence="4">
    <location>
        <begin position="458"/>
        <end position="492"/>
    </location>
</feature>
<dbReference type="Gene3D" id="1.10.8.60">
    <property type="match status" value="2"/>
</dbReference>
<feature type="region of interest" description="Disordered" evidence="4">
    <location>
        <begin position="1160"/>
        <end position="1185"/>
    </location>
</feature>
<keyword evidence="2" id="KW-0547">Nucleotide-binding</keyword>
<dbReference type="InterPro" id="IPR027417">
    <property type="entry name" value="P-loop_NTPase"/>
</dbReference>
<dbReference type="GO" id="GO:0005634">
    <property type="term" value="C:nucleus"/>
    <property type="evidence" value="ECO:0007669"/>
    <property type="project" value="TreeGrafter"/>
</dbReference>
<feature type="compositionally biased region" description="Basic and acidic residues" evidence="4">
    <location>
        <begin position="293"/>
        <end position="308"/>
    </location>
</feature>
<name>A0A0F7UBQ0_NEOCL</name>
<dbReference type="SUPFAM" id="SSF52540">
    <property type="entry name" value="P-loop containing nucleoside triphosphate hydrolases"/>
    <property type="match status" value="2"/>
</dbReference>
<evidence type="ECO:0000256" key="3">
    <source>
        <dbReference type="ARBA" id="ARBA00022840"/>
    </source>
</evidence>
<dbReference type="GO" id="GO:0003723">
    <property type="term" value="F:RNA binding"/>
    <property type="evidence" value="ECO:0007669"/>
    <property type="project" value="TreeGrafter"/>
</dbReference>
<feature type="region of interest" description="Disordered" evidence="4">
    <location>
        <begin position="636"/>
        <end position="659"/>
    </location>
</feature>
<sequence length="1346" mass="144910">MAFTRHLVAVRRQLEVYLRQRKGDEDGRGGDSSGLSPKDVDTDSFLMFLGRSHPHIVRLRRRMLDKLLETAKAELSKDQTPNSVSSRASPLSGNPSPSVSPYSQKTSAANTLSGKKAETKRTDGNLALSSAAWTAGSPAVDASDGTDSDSQASQIGSEDASFLSSEPISGVEVIHDDDSSDSDAKPAGRNLSLEEDAPAVHPATSQAALSTDSKVAGKASANRSQAPAPPVSRPNKQPREKARRGNAEGEDEEGEDGERRQAIPPGSSGPFSASAGRERIPLNTSLNSLYRSHALESQDASGRRERGTASETAPPHGGQNTRQRDKRERGREPQGTGRGHGERSSGRLSSDQPITDTAKKRKRRRSPSLRPSISSPSVPPSPSDVAPVAAPADRLRDCAGLSEALCHKIEESVLLPLVLNSLFEKAPKAGASQAARAAWERRDEAGDAPSSHATESGDCEREESAVLTEAERTRVGNDAIDKHPRGQGDRLGAHTSSVALSPPPEVFSGLHFSRGVVIHGPAGVGKTKLAFAIAGELCRLRNFSFFPISLSSLVQNLPPFLSNASTPSPNPRDASLSAAASASSAASPSVAPAVQTGPLTPASSEEVLSLMFESAKNHAPSLLLLEDIAVLSSRKGALKGKDGREGGGSGGGTGDEESDSPLVRALAREMDALTGFDVMVIATCSHIDSLDSSLRRSGRFDAEISIPLPGFEERREILQSLTCSLSLSPSVDLNALADRTVGYVAADLHSLVKETVYHAVMRSVGRRRRDREQAAAVGRSGAGRSEDDPEINMKGEQRGERDGTAERKGEATAMADCSHGDGQCRVSNGANQAEVGNEEGKNEAENISDLQHGRRENGSATPSHCLSPSFRPFPAFDEILKDVASMRQPDRALLFSGHSTLSCPASNDARAVHASPESSSFSCTTGNAISSPDLRGEDFAQALVSFTPSYKKTGAFLPRPNVRWNEVGGLHEAKQEVEERILFPLSFADFYGRMGVRKPTGILLYGPPGCGKTFLAKALANACQANFIAVKGPELLSKYVGDSEAALRRLFSRASFFSPSLIFFDEIDALCGSRSTGGKGEGGNKVEERVIAQLLTELDGINDRGKVYVVAATNRPDILDPALLRPGRLEVRVYVHLPDQQERAEILRKGWRRLRRERKEERNKRLHMSADGIQAERGPGENDELEENDLDFDAIARATDRFSGADLDAVLREATLLMIQEERQAFIRALHRSLNEEAAPGFDPLQLSLSSETSSQTFKQTDRNGQTNETSQKNEETRKGEEGINWSGDDRRAMCGRTDSFYASANAGSMCVKQRHLLEAARRITPSVTPEQVRFYEDYREKLREN</sequence>
<dbReference type="GO" id="GO:0042254">
    <property type="term" value="P:ribosome biogenesis"/>
    <property type="evidence" value="ECO:0007669"/>
    <property type="project" value="TreeGrafter"/>
</dbReference>
<feature type="compositionally biased region" description="Polar residues" evidence="4">
    <location>
        <begin position="203"/>
        <end position="213"/>
    </location>
</feature>
<feature type="domain" description="AAA+ ATPase" evidence="5">
    <location>
        <begin position="998"/>
        <end position="1139"/>
    </location>
</feature>
<feature type="compositionally biased region" description="Low complexity" evidence="4">
    <location>
        <begin position="262"/>
        <end position="275"/>
    </location>
</feature>
<dbReference type="Pfam" id="PF00004">
    <property type="entry name" value="AAA"/>
    <property type="match status" value="2"/>
</dbReference>
<feature type="compositionally biased region" description="Basic and acidic residues" evidence="4">
    <location>
        <begin position="322"/>
        <end position="332"/>
    </location>
</feature>
<evidence type="ECO:0000256" key="1">
    <source>
        <dbReference type="ARBA" id="ARBA00022737"/>
    </source>
</evidence>
<feature type="compositionally biased region" description="Polar residues" evidence="4">
    <location>
        <begin position="346"/>
        <end position="355"/>
    </location>
</feature>
<dbReference type="InterPro" id="IPR003959">
    <property type="entry name" value="ATPase_AAA_core"/>
</dbReference>
<dbReference type="GO" id="GO:0005524">
    <property type="term" value="F:ATP binding"/>
    <property type="evidence" value="ECO:0007669"/>
    <property type="project" value="UniProtKB-KW"/>
</dbReference>
<feature type="domain" description="AAA+ ATPase" evidence="5">
    <location>
        <begin position="512"/>
        <end position="710"/>
    </location>
</feature>
<feature type="region of interest" description="Disordered" evidence="4">
    <location>
        <begin position="74"/>
        <end position="124"/>
    </location>
</feature>
<feature type="compositionally biased region" description="Basic and acidic residues" evidence="4">
    <location>
        <begin position="237"/>
        <end position="247"/>
    </location>
</feature>
<dbReference type="PROSITE" id="PS00674">
    <property type="entry name" value="AAA"/>
    <property type="match status" value="1"/>
</dbReference>
<keyword evidence="1" id="KW-0677">Repeat</keyword>
<protein>
    <submittedName>
        <fullName evidence="6">ATPase, AAA family domain-containing protein,putative</fullName>
    </submittedName>
</protein>
<dbReference type="InterPro" id="IPR003960">
    <property type="entry name" value="ATPase_AAA_CS"/>
</dbReference>
<proteinExistence type="predicted"/>
<feature type="compositionally biased region" description="Low complexity" evidence="4">
    <location>
        <begin position="774"/>
        <end position="783"/>
    </location>
</feature>
<feature type="compositionally biased region" description="Polar residues" evidence="4">
    <location>
        <begin position="78"/>
        <end position="113"/>
    </location>
</feature>
<feature type="compositionally biased region" description="Low complexity" evidence="4">
    <location>
        <begin position="1245"/>
        <end position="1257"/>
    </location>
</feature>
<dbReference type="Gene3D" id="3.40.50.300">
    <property type="entry name" value="P-loop containing nucleotide triphosphate hydrolases"/>
    <property type="match status" value="2"/>
</dbReference>
<dbReference type="PANTHER" id="PTHR23077">
    <property type="entry name" value="AAA-FAMILY ATPASE"/>
    <property type="match status" value="1"/>
</dbReference>
<feature type="region of interest" description="Disordered" evidence="4">
    <location>
        <begin position="1244"/>
        <end position="1290"/>
    </location>
</feature>
<feature type="region of interest" description="Disordered" evidence="4">
    <location>
        <begin position="136"/>
        <end position="389"/>
    </location>
</feature>
<feature type="compositionally biased region" description="Basic and acidic residues" evidence="4">
    <location>
        <begin position="791"/>
        <end position="810"/>
    </location>
</feature>
<dbReference type="GO" id="GO:0016887">
    <property type="term" value="F:ATP hydrolysis activity"/>
    <property type="evidence" value="ECO:0007669"/>
    <property type="project" value="InterPro"/>
</dbReference>
<dbReference type="Pfam" id="PF17862">
    <property type="entry name" value="AAA_lid_3"/>
    <property type="match status" value="2"/>
</dbReference>
<reference evidence="6" key="1">
    <citation type="journal article" date="2015" name="PLoS ONE">
        <title>Comprehensive Evaluation of Toxoplasma gondii VEG and Neospora caninum LIV Genomes with Tachyzoite Stage Transcriptome and Proteome Defines Novel Transcript Features.</title>
        <authorList>
            <person name="Ramaprasad A."/>
            <person name="Mourier T."/>
            <person name="Naeem R."/>
            <person name="Malas T.B."/>
            <person name="Moussa E."/>
            <person name="Panigrahi A."/>
            <person name="Vermont S.J."/>
            <person name="Otto T.D."/>
            <person name="Wastling J."/>
            <person name="Pain A."/>
        </authorList>
    </citation>
    <scope>NUCLEOTIDE SEQUENCE</scope>
    <source>
        <strain evidence="6">Liverpool</strain>
    </source>
</reference>
<evidence type="ECO:0000256" key="2">
    <source>
        <dbReference type="ARBA" id="ARBA00022741"/>
    </source>
</evidence>
<feature type="compositionally biased region" description="Basic and acidic residues" evidence="4">
    <location>
        <begin position="173"/>
        <end position="186"/>
    </location>
</feature>
<feature type="compositionally biased region" description="Basic and acidic residues" evidence="4">
    <location>
        <begin position="1272"/>
        <end position="1290"/>
    </location>
</feature>
<evidence type="ECO:0000259" key="5">
    <source>
        <dbReference type="SMART" id="SM00382"/>
    </source>
</evidence>
<dbReference type="InterPro" id="IPR050168">
    <property type="entry name" value="AAA_ATPase_domain"/>
</dbReference>
<feature type="compositionally biased region" description="Polar residues" evidence="4">
    <location>
        <begin position="148"/>
        <end position="167"/>
    </location>
</feature>
<keyword evidence="3" id="KW-0067">ATP-binding</keyword>
<dbReference type="GO" id="GO:1990275">
    <property type="term" value="F:preribosome binding"/>
    <property type="evidence" value="ECO:0007669"/>
    <property type="project" value="TreeGrafter"/>
</dbReference>